<dbReference type="PANTHER" id="PTHR10048:SF15">
    <property type="entry name" value="PHOSPHATIDYLINOSITOL 4-KINASE ALPHA"/>
    <property type="match status" value="1"/>
</dbReference>
<dbReference type="Proteomes" id="UP000191024">
    <property type="component" value="Chromosome G"/>
</dbReference>
<dbReference type="InterPro" id="IPR001263">
    <property type="entry name" value="PI3K_accessory_dom"/>
</dbReference>
<dbReference type="InterPro" id="IPR042236">
    <property type="entry name" value="PI3K_accessory_sf"/>
</dbReference>
<keyword evidence="6" id="KW-0418">Kinase</keyword>
<feature type="domain" description="PI3K/PI4K catalytic" evidence="8">
    <location>
        <begin position="1587"/>
        <end position="1868"/>
    </location>
</feature>
<dbReference type="Gene3D" id="3.30.1010.10">
    <property type="entry name" value="Phosphatidylinositol 3-kinase Catalytic Subunit, Chain A, domain 4"/>
    <property type="match status" value="1"/>
</dbReference>
<dbReference type="Pfam" id="PF00454">
    <property type="entry name" value="PI3_PI4_kinase"/>
    <property type="match status" value="1"/>
</dbReference>
<dbReference type="GO" id="GO:0005886">
    <property type="term" value="C:plasma membrane"/>
    <property type="evidence" value="ECO:0007669"/>
    <property type="project" value="TreeGrafter"/>
</dbReference>
<organism evidence="10 11">
    <name type="scientific">Lachancea mirantina</name>
    <dbReference type="NCBI Taxonomy" id="1230905"/>
    <lineage>
        <taxon>Eukaryota</taxon>
        <taxon>Fungi</taxon>
        <taxon>Dikarya</taxon>
        <taxon>Ascomycota</taxon>
        <taxon>Saccharomycotina</taxon>
        <taxon>Saccharomycetes</taxon>
        <taxon>Saccharomycetales</taxon>
        <taxon>Saccharomycetaceae</taxon>
        <taxon>Lachancea</taxon>
    </lineage>
</organism>
<dbReference type="PROSITE" id="PS51545">
    <property type="entry name" value="PIK_HELICAL"/>
    <property type="match status" value="1"/>
</dbReference>
<dbReference type="GO" id="GO:0005524">
    <property type="term" value="F:ATP binding"/>
    <property type="evidence" value="ECO:0007669"/>
    <property type="project" value="UniProtKB-KW"/>
</dbReference>
<dbReference type="FunFam" id="3.30.1010.10:FF:000014">
    <property type="entry name" value="Phosphatidylinositol 4-kinase STT4"/>
    <property type="match status" value="1"/>
</dbReference>
<evidence type="ECO:0000256" key="2">
    <source>
        <dbReference type="ARBA" id="ARBA00006209"/>
    </source>
</evidence>
<evidence type="ECO:0000256" key="6">
    <source>
        <dbReference type="ARBA" id="ARBA00022777"/>
    </source>
</evidence>
<evidence type="ECO:0000256" key="4">
    <source>
        <dbReference type="ARBA" id="ARBA00022679"/>
    </source>
</evidence>
<dbReference type="InterPro" id="IPR016024">
    <property type="entry name" value="ARM-type_fold"/>
</dbReference>
<evidence type="ECO:0000256" key="5">
    <source>
        <dbReference type="ARBA" id="ARBA00022741"/>
    </source>
</evidence>
<evidence type="ECO:0000259" key="9">
    <source>
        <dbReference type="PROSITE" id="PS51545"/>
    </source>
</evidence>
<dbReference type="InterPro" id="IPR036940">
    <property type="entry name" value="PI3/4_kinase_cat_sf"/>
</dbReference>
<gene>
    <name evidence="10" type="ORF">LAMI_0G06128G</name>
</gene>
<comment type="similarity">
    <text evidence="2">Belongs to the PI3/PI4-kinase family. Type III PI4K subfamily.</text>
</comment>
<dbReference type="SUPFAM" id="SSF56112">
    <property type="entry name" value="Protein kinase-like (PK-like)"/>
    <property type="match status" value="1"/>
</dbReference>
<dbReference type="PANTHER" id="PTHR10048">
    <property type="entry name" value="PHOSPHATIDYLINOSITOL KINASE"/>
    <property type="match status" value="1"/>
</dbReference>
<dbReference type="PROSITE" id="PS50290">
    <property type="entry name" value="PI3_4_KINASE_3"/>
    <property type="match status" value="1"/>
</dbReference>
<dbReference type="GO" id="GO:0005737">
    <property type="term" value="C:cytoplasm"/>
    <property type="evidence" value="ECO:0007669"/>
    <property type="project" value="TreeGrafter"/>
</dbReference>
<sequence length="1884" mass="213711">MNTFRKARASLRAQALRKLALTASSNSDVDSITKLVSTLPVAYAAQSSKLYTIPLTLNELEIILGLCHIRTTEVSQVVGVLEKCIAPYCMEVSRQKYTEYVISKYRESGLKYPGEVLTFEMVRFLIRVHTSIPKLQERVEFLLNRYLNQVSDETSLTSILSLVGFLEAFNHEQNLRLLKSTLTQLHTRVTPEFLCALERAVHSSAASDVLIEYFDSGREVCAILILKLIQQLQVSYVLNLIDVPKDKSLFDLLLRAKATSVKEQESSHSDEVEDKLVEQLTFVHKMCDYSFQQMNALEDGANYVQFSSQNRVNLAFDAKSSMLEILSLTPFIGYRTDEFVDIVKDNVADTIEEGFVSNKLLVSAIIASASILNYFSDEVSAELLRLFPILVSSELASKDLVKSTSAQFGLGLLPLKEDAVVSAIYSINNLLAFAQDGSPIPVIKEHRAHTLNGADGQLDKLFSTRTHRTNTIGTLQSLVKFKKFEADKTSSSVANQDAVTNQTSETSTEYYHKMLFENVVIATTTIASNYDDQSIMALSITILKQKYRSVSEKLDHIIMKGLAHMSLFVGQSEFSLLMKFFKTVMNSALEKKDSLLLESVTRALCLISKKLLKTQAESTLYKIYLQDLLESVISRGDVDRLEHHRSHVEISKVADQIAAYIKPLSMVLPTPDSPPLDLALDETTTNMMRNFWFNIVIHGFHQKSPLATNHYEHLKRIAYNSPPLASDFPFINRETSLEMNTILRRGSSNHNLRDQKAILSSQLSLSAVSARTLSTPKVMFLAATIFMESLRCEAGDCSKILLYLSDPTISDSGIEKFIGTISVSMIHKYAKLIIQGDPKIFSAEMVAQRLTSILLLLIHRELILQDAAFQCCDAFIAEIPSSLCHHSSLYTLLDLLSMLFESVVQLETRKFEPQFEFVLKHSKRRVLLPDSYQWRCATLERLQKFSKKWVRSILNIANQDCKILLQSYISELSAFQRLDKVEFGVSFALELAGTILPVDRELSTMPKHGYGQPNTISGFLSQHAWRSRFLIERNFITSPESVQKDCLALKGEIEDNLANRQDVSDKIVAHYLDLVATLLISGKGESASLVYDIVNVPFSIFTSGVMKVAINVWLSVIKERNDVSYLLLSEIGRSWMGSIDKGVGLFSRDHDLIKEEFSYMEYAPYDKKQINRAAHEASKAIQPHTQIIKFFTSHFEATMFVSLHLLQIFTKLCLYGLKSLDRASLHPFARTGRTELLNFALLIFSANLKYHTSYATPVAHALVEGALKWFERPLMWPFGSNELKIRADLSLLIDLYKGLSRKQHLRSICRYELPLLEYLLLSEITHIETWLNPLARPLEKHKISIELIVTAFKKCPSLAVNLIDRYPSKLSEEKLRSLVRNDPIRCVTSEALLMHLLETDGDLHFVLYWRPVSPLKSINLFLPKWANNPFIAQFNVSALESHDVNLTFFYVPQIVQCLRFDPLGYVERFIIDTAKISVLFSHQIIWNMLANSFKDDEGEIPDDLKPTLDRIRDKMISTFTSQQKDFFNREFDFFNEVTGISGKLKPFIKKSKAEKKLKIDEEMQKIAIRKDVYLPSYPEAVVVDIDRHSGKPLQSHAKAPFMATFKIKQTRKNVETHKKETIEKWQAAIFKVGDDCRQDVLALQLISVFRAVWSGIGLDIFVFPYRVTATAPGCGVIDVLPNSISRDMLGREAVNGLYEYFVTKFGHENTIEFQNARNNFVKSLAGYSVISYLLQFKDRHNGNIMYDDQGNCLHVDFGFIFDIVPGGVKFEAVPFKLTKEMVRVMGGSPDTPAFRDFQEICVKAYLAARPHMDLIIECVKPMLSSGLPCFKGHKTIKNLEARFVPQKSDHQAAEHMMGLIKRSYESIFTKGYDEFQRLTNGIPY</sequence>
<keyword evidence="5" id="KW-0547">Nucleotide-binding</keyword>
<keyword evidence="4" id="KW-0808">Transferase</keyword>
<reference evidence="10 11" key="1">
    <citation type="submission" date="2016-03" db="EMBL/GenBank/DDBJ databases">
        <authorList>
            <person name="Devillers H."/>
        </authorList>
    </citation>
    <scope>NUCLEOTIDE SEQUENCE [LARGE SCALE GENOMIC DNA]</scope>
    <source>
        <strain evidence="10">CBS 11717</strain>
    </source>
</reference>
<name>A0A1G4K9A1_9SACH</name>
<dbReference type="EC" id="2.7.1.67" evidence="3"/>
<evidence type="ECO:0000313" key="11">
    <source>
        <dbReference type="Proteomes" id="UP000191024"/>
    </source>
</evidence>
<dbReference type="OrthoDB" id="10264149at2759"/>
<dbReference type="PROSITE" id="PS00916">
    <property type="entry name" value="PI3_4_KINASE_2"/>
    <property type="match status" value="1"/>
</dbReference>
<dbReference type="GO" id="GO:0046854">
    <property type="term" value="P:phosphatidylinositol phosphate biosynthetic process"/>
    <property type="evidence" value="ECO:0007669"/>
    <property type="project" value="InterPro"/>
</dbReference>
<evidence type="ECO:0000313" key="10">
    <source>
        <dbReference type="EMBL" id="SCV00603.1"/>
    </source>
</evidence>
<evidence type="ECO:0000256" key="3">
    <source>
        <dbReference type="ARBA" id="ARBA00012169"/>
    </source>
</evidence>
<evidence type="ECO:0000256" key="1">
    <source>
        <dbReference type="ARBA" id="ARBA00001686"/>
    </source>
</evidence>
<dbReference type="Gene3D" id="1.10.1070.11">
    <property type="entry name" value="Phosphatidylinositol 3-/4-kinase, catalytic domain"/>
    <property type="match status" value="1"/>
</dbReference>
<dbReference type="InterPro" id="IPR000403">
    <property type="entry name" value="PI3/4_kinase_cat_dom"/>
</dbReference>
<dbReference type="FunFam" id="1.25.40.70:FF:000011">
    <property type="entry name" value="Phosphatidylinositol 4-kinase alpha"/>
    <property type="match status" value="1"/>
</dbReference>
<dbReference type="InterPro" id="IPR045495">
    <property type="entry name" value="PI4K_N"/>
</dbReference>
<dbReference type="PROSITE" id="PS00915">
    <property type="entry name" value="PI3_4_KINASE_1"/>
    <property type="match status" value="1"/>
</dbReference>
<dbReference type="Pfam" id="PF00613">
    <property type="entry name" value="PI3Ka"/>
    <property type="match status" value="1"/>
</dbReference>
<evidence type="ECO:0000256" key="7">
    <source>
        <dbReference type="ARBA" id="ARBA00022840"/>
    </source>
</evidence>
<dbReference type="EMBL" id="LT598469">
    <property type="protein sequence ID" value="SCV00603.1"/>
    <property type="molecule type" value="Genomic_DNA"/>
</dbReference>
<dbReference type="GO" id="GO:0048015">
    <property type="term" value="P:phosphatidylinositol-mediated signaling"/>
    <property type="evidence" value="ECO:0007669"/>
    <property type="project" value="TreeGrafter"/>
</dbReference>
<feature type="domain" description="PIK helical" evidence="9">
    <location>
        <begin position="1334"/>
        <end position="1514"/>
    </location>
</feature>
<dbReference type="Gene3D" id="1.25.40.70">
    <property type="entry name" value="Phosphatidylinositol 3-kinase, accessory domain (PIK)"/>
    <property type="match status" value="1"/>
</dbReference>
<dbReference type="CDD" id="cd05167">
    <property type="entry name" value="PI4Kc_III_alpha"/>
    <property type="match status" value="1"/>
</dbReference>
<dbReference type="SMART" id="SM00146">
    <property type="entry name" value="PI3Kc"/>
    <property type="match status" value="1"/>
</dbReference>
<dbReference type="InterPro" id="IPR015433">
    <property type="entry name" value="PI3/4_kinase"/>
</dbReference>
<dbReference type="SMART" id="SM00145">
    <property type="entry name" value="PI3Ka"/>
    <property type="match status" value="1"/>
</dbReference>
<comment type="catalytic activity">
    <reaction evidence="1">
        <text>a 1,2-diacyl-sn-glycero-3-phospho-(1D-myo-inositol) + ATP = a 1,2-diacyl-sn-glycero-3-phospho-(1D-myo-inositol 4-phosphate) + ADP + H(+)</text>
        <dbReference type="Rhea" id="RHEA:19877"/>
        <dbReference type="ChEBI" id="CHEBI:15378"/>
        <dbReference type="ChEBI" id="CHEBI:30616"/>
        <dbReference type="ChEBI" id="CHEBI:57880"/>
        <dbReference type="ChEBI" id="CHEBI:58178"/>
        <dbReference type="ChEBI" id="CHEBI:456216"/>
        <dbReference type="EC" id="2.7.1.67"/>
    </reaction>
</comment>
<keyword evidence="11" id="KW-1185">Reference proteome</keyword>
<dbReference type="STRING" id="1230905.A0A1G4K9A1"/>
<keyword evidence="7" id="KW-0067">ATP-binding</keyword>
<dbReference type="FunFam" id="1.10.1070.11:FF:000022">
    <property type="entry name" value="Phosphatidylinositol 4-kinase stt4"/>
    <property type="match status" value="1"/>
</dbReference>
<dbReference type="Pfam" id="PF19274">
    <property type="entry name" value="PI4K_N"/>
    <property type="match status" value="1"/>
</dbReference>
<evidence type="ECO:0000259" key="8">
    <source>
        <dbReference type="PROSITE" id="PS50290"/>
    </source>
</evidence>
<protein>
    <recommendedName>
        <fullName evidence="3">1-phosphatidylinositol 4-kinase</fullName>
        <ecNumber evidence="3">2.7.1.67</ecNumber>
    </recommendedName>
</protein>
<dbReference type="InterPro" id="IPR018936">
    <property type="entry name" value="PI3/4_kinase_CS"/>
</dbReference>
<accession>A0A1G4K9A1</accession>
<dbReference type="GO" id="GO:0004430">
    <property type="term" value="F:1-phosphatidylinositol 4-kinase activity"/>
    <property type="evidence" value="ECO:0007669"/>
    <property type="project" value="UniProtKB-EC"/>
</dbReference>
<dbReference type="SUPFAM" id="SSF48371">
    <property type="entry name" value="ARM repeat"/>
    <property type="match status" value="1"/>
</dbReference>
<proteinExistence type="inferred from homology"/>
<dbReference type="InterPro" id="IPR011009">
    <property type="entry name" value="Kinase-like_dom_sf"/>
</dbReference>